<proteinExistence type="predicted"/>
<reference evidence="1 2" key="1">
    <citation type="journal article" date="2009" name="BMC Genomics">
        <title>Comparative genomics of the emerging human pathogen Photorhabdus asymbiotica with the insect pathogen Photorhabdus luminescens.</title>
        <authorList>
            <person name="Wilkinson P."/>
            <person name="Waterfield N.R."/>
            <person name="Crossman L."/>
            <person name="Corton C."/>
            <person name="Sanchez-Contreras M."/>
            <person name="Vlisidou I."/>
            <person name="Barron A."/>
            <person name="Bignell A."/>
            <person name="Clark L."/>
            <person name="Ormond D."/>
            <person name="Mayho M."/>
            <person name="Bason N."/>
            <person name="Smith F."/>
            <person name="Simmonds M."/>
            <person name="Churcher C."/>
            <person name="Harris D."/>
            <person name="Thompson N.R."/>
            <person name="Quail M."/>
            <person name="Parkhill J."/>
            <person name="ffrench-Constant R.H."/>
        </authorList>
    </citation>
    <scope>NUCLEOTIDE SEQUENCE [LARGE SCALE GENOMIC DNA]</scope>
    <source>
        <strain evidence="2">ATCC 43949 / 3105-77</strain>
    </source>
</reference>
<dbReference type="AlphaFoldDB" id="C7BP91"/>
<dbReference type="SUPFAM" id="SSF89447">
    <property type="entry name" value="AbrB/MazE/MraZ-like"/>
    <property type="match status" value="1"/>
</dbReference>
<dbReference type="Proteomes" id="UP000002747">
    <property type="component" value="Chromosome"/>
</dbReference>
<dbReference type="EMBL" id="FM162591">
    <property type="protein sequence ID" value="CAQ83081.1"/>
    <property type="molecule type" value="Genomic_DNA"/>
</dbReference>
<gene>
    <name evidence="1" type="ordered locus">PAU_00989</name>
</gene>
<protein>
    <submittedName>
        <fullName evidence="1">Uncharacterized protein</fullName>
    </submittedName>
</protein>
<evidence type="ECO:0000313" key="1">
    <source>
        <dbReference type="EMBL" id="CAQ83081.1"/>
    </source>
</evidence>
<dbReference type="KEGG" id="pay:PAU_00989"/>
<evidence type="ECO:0000313" key="2">
    <source>
        <dbReference type="Proteomes" id="UP000002747"/>
    </source>
</evidence>
<organism evidence="1 2">
    <name type="scientific">Photorhabdus asymbiotica subsp. asymbiotica (strain ATCC 43949 / 3105-77)</name>
    <name type="common">Xenorhabdus luminescens (strain 2)</name>
    <dbReference type="NCBI Taxonomy" id="553480"/>
    <lineage>
        <taxon>Bacteria</taxon>
        <taxon>Pseudomonadati</taxon>
        <taxon>Pseudomonadota</taxon>
        <taxon>Gammaproteobacteria</taxon>
        <taxon>Enterobacterales</taxon>
        <taxon>Morganellaceae</taxon>
        <taxon>Photorhabdus</taxon>
    </lineage>
</organism>
<accession>C7BP91</accession>
<dbReference type="InterPro" id="IPR037914">
    <property type="entry name" value="SpoVT-AbrB_sf"/>
</dbReference>
<sequence length="62" mass="6801">MMSIYELATLTSKGQITSPKLIHQALGLDTGSKLAFELHEAVKKAEKNTPGRFESNVNLSVR</sequence>
<dbReference type="Gene3D" id="2.10.260.10">
    <property type="match status" value="1"/>
</dbReference>
<name>C7BP91_PHOAA</name>